<dbReference type="Pfam" id="PF05773">
    <property type="entry name" value="RWD"/>
    <property type="match status" value="1"/>
</dbReference>
<evidence type="ECO:0000256" key="1">
    <source>
        <dbReference type="SAM" id="Coils"/>
    </source>
</evidence>
<dbReference type="AlphaFoldDB" id="A0A4U7AW95"/>
<gene>
    <name evidence="4" type="ORF">C1H76_6539</name>
</gene>
<dbReference type="InterPro" id="IPR010541">
    <property type="entry name" value="Prp3_C"/>
</dbReference>
<dbReference type="PANTHER" id="PTHR15955">
    <property type="entry name" value="RWD DOMAIN CONTAINING PROTEIN 2"/>
    <property type="match status" value="1"/>
</dbReference>
<evidence type="ECO:0000256" key="2">
    <source>
        <dbReference type="SAM" id="MobiDB-lite"/>
    </source>
</evidence>
<proteinExistence type="predicted"/>
<dbReference type="InterPro" id="IPR059181">
    <property type="entry name" value="RWDD2A-B_C"/>
</dbReference>
<sequence length="260" mass="29196">MSYQERQFDELVLLQSMYPEEFMWQTPPGPDADISELQDTDFRFSIQIASYTLDITLPPTYPSTTKPTAYLQCAATTPTSTRKSARAILSDILAALDPGTEVLDILVQDLTSRLESLSAPAAPTDHPPSTQDDATKKPQKIKRLLIWSHHLLATSKRKDIIAWSRELHLSGFSRPGYPGAIVIEGEKDDVDEFETRIKALRWQALQVREEEVGEGRVLVRDGKAVGFREVEGLDDVVRGLKECEDKLGEWFLEGMRIGHG</sequence>
<dbReference type="InterPro" id="IPR016135">
    <property type="entry name" value="UBQ-conjugating_enzyme/RWD"/>
</dbReference>
<evidence type="ECO:0000313" key="5">
    <source>
        <dbReference type="Proteomes" id="UP000308133"/>
    </source>
</evidence>
<evidence type="ECO:0000259" key="3">
    <source>
        <dbReference type="PROSITE" id="PS50908"/>
    </source>
</evidence>
<dbReference type="InterPro" id="IPR017359">
    <property type="entry name" value="Phi-like"/>
</dbReference>
<comment type="caution">
    <text evidence="4">The sequence shown here is derived from an EMBL/GenBank/DDBJ whole genome shotgun (WGS) entry which is preliminary data.</text>
</comment>
<feature type="domain" description="RWD" evidence="3">
    <location>
        <begin position="9"/>
        <end position="117"/>
    </location>
</feature>
<dbReference type="Pfam" id="PF06544">
    <property type="entry name" value="Prp3_C"/>
    <property type="match status" value="1"/>
</dbReference>
<keyword evidence="1" id="KW-0175">Coiled coil</keyword>
<dbReference type="SUPFAM" id="SSF54495">
    <property type="entry name" value="UBC-like"/>
    <property type="match status" value="1"/>
</dbReference>
<dbReference type="Gene3D" id="3.10.110.10">
    <property type="entry name" value="Ubiquitin Conjugating Enzyme"/>
    <property type="match status" value="1"/>
</dbReference>
<dbReference type="SMART" id="SM00591">
    <property type="entry name" value="RWD"/>
    <property type="match status" value="1"/>
</dbReference>
<protein>
    <recommendedName>
        <fullName evidence="3">RWD domain-containing protein</fullName>
    </recommendedName>
</protein>
<accession>A0A4U7AW95</accession>
<dbReference type="PROSITE" id="PS50908">
    <property type="entry name" value="RWD"/>
    <property type="match status" value="1"/>
</dbReference>
<dbReference type="CDD" id="cd24163">
    <property type="entry name" value="RWDD2_C"/>
    <property type="match status" value="1"/>
</dbReference>
<feature type="region of interest" description="Disordered" evidence="2">
    <location>
        <begin position="118"/>
        <end position="137"/>
    </location>
</feature>
<dbReference type="InterPro" id="IPR006575">
    <property type="entry name" value="RWD_dom"/>
</dbReference>
<evidence type="ECO:0000313" key="4">
    <source>
        <dbReference type="EMBL" id="TKX21465.1"/>
    </source>
</evidence>
<name>A0A4U7AW95_9PEZI</name>
<organism evidence="4 5">
    <name type="scientific">Elsinoe australis</name>
    <dbReference type="NCBI Taxonomy" id="40998"/>
    <lineage>
        <taxon>Eukaryota</taxon>
        <taxon>Fungi</taxon>
        <taxon>Dikarya</taxon>
        <taxon>Ascomycota</taxon>
        <taxon>Pezizomycotina</taxon>
        <taxon>Dothideomycetes</taxon>
        <taxon>Dothideomycetidae</taxon>
        <taxon>Myriangiales</taxon>
        <taxon>Elsinoaceae</taxon>
        <taxon>Elsinoe</taxon>
    </lineage>
</organism>
<dbReference type="EMBL" id="PTQR01000081">
    <property type="protein sequence ID" value="TKX21465.1"/>
    <property type="molecule type" value="Genomic_DNA"/>
</dbReference>
<dbReference type="PANTHER" id="PTHR15955:SF8">
    <property type="entry name" value="RWD DOMAIN-CONTAINING PROTEIN 2B-RELATED"/>
    <property type="match status" value="1"/>
</dbReference>
<feature type="coiled-coil region" evidence="1">
    <location>
        <begin position="183"/>
        <end position="210"/>
    </location>
</feature>
<reference evidence="4 5" key="1">
    <citation type="submission" date="2018-02" db="EMBL/GenBank/DDBJ databases">
        <title>Draft genome sequences of Elsinoe sp., causing black scab on jojoba.</title>
        <authorList>
            <person name="Stodart B."/>
            <person name="Jeffress S."/>
            <person name="Ash G."/>
            <person name="Arun Chinnappa K."/>
        </authorList>
    </citation>
    <scope>NUCLEOTIDE SEQUENCE [LARGE SCALE GENOMIC DNA]</scope>
    <source>
        <strain evidence="4 5">Hillstone_2</strain>
    </source>
</reference>
<dbReference type="Proteomes" id="UP000308133">
    <property type="component" value="Unassembled WGS sequence"/>
</dbReference>